<keyword evidence="7" id="KW-1133">Transmembrane helix</keyword>
<dbReference type="PROSITE" id="PS51039">
    <property type="entry name" value="ZF_AN1"/>
    <property type="match status" value="1"/>
</dbReference>
<proteinExistence type="predicted"/>
<evidence type="ECO:0000256" key="6">
    <source>
        <dbReference type="PROSITE-ProRule" id="PRU00449"/>
    </source>
</evidence>
<keyword evidence="4" id="KW-0862">Zinc</keyword>
<evidence type="ECO:0000259" key="10">
    <source>
        <dbReference type="PROSITE" id="PS51039"/>
    </source>
</evidence>
<dbReference type="PANTHER" id="PTHR48055:SF9">
    <property type="entry name" value="PROTEIN KINASE DOMAIN-CONTAINING PROTEIN"/>
    <property type="match status" value="1"/>
</dbReference>
<keyword evidence="7" id="KW-0472">Membrane</keyword>
<evidence type="ECO:0000256" key="5">
    <source>
        <dbReference type="ARBA" id="ARBA00023016"/>
    </source>
</evidence>
<dbReference type="Gene3D" id="1.10.510.10">
    <property type="entry name" value="Transferase(Phosphotransferase) domain 1"/>
    <property type="match status" value="1"/>
</dbReference>
<feature type="domain" description="A20-type" evidence="9">
    <location>
        <begin position="8"/>
        <end position="41"/>
    </location>
</feature>
<evidence type="ECO:0000256" key="3">
    <source>
        <dbReference type="ARBA" id="ARBA00022771"/>
    </source>
</evidence>
<dbReference type="SUPFAM" id="SSF118310">
    <property type="entry name" value="AN1-like Zinc finger"/>
    <property type="match status" value="1"/>
</dbReference>
<dbReference type="Gene3D" id="1.20.5.4770">
    <property type="match status" value="1"/>
</dbReference>
<evidence type="ECO:0000313" key="11">
    <source>
        <dbReference type="EMBL" id="KAG6501718.1"/>
    </source>
</evidence>
<dbReference type="InterPro" id="IPR002653">
    <property type="entry name" value="Znf_A20"/>
</dbReference>
<evidence type="ECO:0000256" key="7">
    <source>
        <dbReference type="SAM" id="Phobius"/>
    </source>
</evidence>
<dbReference type="GO" id="GO:0005524">
    <property type="term" value="F:ATP binding"/>
    <property type="evidence" value="ECO:0007669"/>
    <property type="project" value="InterPro"/>
</dbReference>
<name>A0A8J5GHQ0_ZINOF</name>
<evidence type="ECO:0000313" key="12">
    <source>
        <dbReference type="Proteomes" id="UP000734854"/>
    </source>
</evidence>
<dbReference type="PROSITE" id="PS00108">
    <property type="entry name" value="PROTEIN_KINASE_ST"/>
    <property type="match status" value="1"/>
</dbReference>
<dbReference type="GO" id="GO:0008270">
    <property type="term" value="F:zinc ion binding"/>
    <property type="evidence" value="ECO:0007669"/>
    <property type="project" value="UniProtKB-KW"/>
</dbReference>
<comment type="function">
    <text evidence="1">May be involved in environmental stress response.</text>
</comment>
<gene>
    <name evidence="11" type="ORF">ZIOFF_041601</name>
</gene>
<organism evidence="11 12">
    <name type="scientific">Zingiber officinale</name>
    <name type="common">Ginger</name>
    <name type="synonym">Amomum zingiber</name>
    <dbReference type="NCBI Taxonomy" id="94328"/>
    <lineage>
        <taxon>Eukaryota</taxon>
        <taxon>Viridiplantae</taxon>
        <taxon>Streptophyta</taxon>
        <taxon>Embryophyta</taxon>
        <taxon>Tracheophyta</taxon>
        <taxon>Spermatophyta</taxon>
        <taxon>Magnoliopsida</taxon>
        <taxon>Liliopsida</taxon>
        <taxon>Zingiberales</taxon>
        <taxon>Zingiberaceae</taxon>
        <taxon>Zingiber</taxon>
    </lineage>
</organism>
<dbReference type="Gene3D" id="4.10.1110.10">
    <property type="entry name" value="AN1-like Zinc finger"/>
    <property type="match status" value="1"/>
</dbReference>
<feature type="transmembrane region" description="Helical" evidence="7">
    <location>
        <begin position="152"/>
        <end position="174"/>
    </location>
</feature>
<evidence type="ECO:0000259" key="8">
    <source>
        <dbReference type="PROSITE" id="PS50011"/>
    </source>
</evidence>
<dbReference type="GO" id="GO:0003677">
    <property type="term" value="F:DNA binding"/>
    <property type="evidence" value="ECO:0007669"/>
    <property type="project" value="InterPro"/>
</dbReference>
<evidence type="ECO:0000256" key="2">
    <source>
        <dbReference type="ARBA" id="ARBA00022723"/>
    </source>
</evidence>
<dbReference type="PROSITE" id="PS51036">
    <property type="entry name" value="ZF_A20"/>
    <property type="match status" value="1"/>
</dbReference>
<dbReference type="SMART" id="SM00220">
    <property type="entry name" value="S_TKc"/>
    <property type="match status" value="1"/>
</dbReference>
<dbReference type="InterPro" id="IPR008271">
    <property type="entry name" value="Ser/Thr_kinase_AS"/>
</dbReference>
<dbReference type="InterPro" id="IPR051564">
    <property type="entry name" value="LRR_receptor-like_kinase"/>
</dbReference>
<accession>A0A8J5GHQ0</accession>
<dbReference type="InterPro" id="IPR001245">
    <property type="entry name" value="Ser-Thr/Tyr_kinase_cat_dom"/>
</dbReference>
<feature type="domain" description="AN1-type" evidence="10">
    <location>
        <begin position="72"/>
        <end position="118"/>
    </location>
</feature>
<evidence type="ECO:0000256" key="4">
    <source>
        <dbReference type="ARBA" id="ARBA00022833"/>
    </source>
</evidence>
<evidence type="ECO:0000256" key="1">
    <source>
        <dbReference type="ARBA" id="ARBA00003732"/>
    </source>
</evidence>
<dbReference type="InterPro" id="IPR011009">
    <property type="entry name" value="Kinase-like_dom_sf"/>
</dbReference>
<dbReference type="Gene3D" id="3.30.200.20">
    <property type="entry name" value="Phosphorylase Kinase, domain 1"/>
    <property type="match status" value="1"/>
</dbReference>
<dbReference type="GO" id="GO:0016020">
    <property type="term" value="C:membrane"/>
    <property type="evidence" value="ECO:0007669"/>
    <property type="project" value="TreeGrafter"/>
</dbReference>
<dbReference type="SUPFAM" id="SSF56112">
    <property type="entry name" value="Protein kinase-like (PK-like)"/>
    <property type="match status" value="1"/>
</dbReference>
<dbReference type="EMBL" id="JACMSC010000011">
    <property type="protein sequence ID" value="KAG6501718.1"/>
    <property type="molecule type" value="Genomic_DNA"/>
</dbReference>
<keyword evidence="2" id="KW-0479">Metal-binding</keyword>
<evidence type="ECO:0000259" key="9">
    <source>
        <dbReference type="PROSITE" id="PS51036"/>
    </source>
</evidence>
<dbReference type="InterPro" id="IPR000058">
    <property type="entry name" value="Znf_AN1"/>
</dbReference>
<reference evidence="11 12" key="1">
    <citation type="submission" date="2020-08" db="EMBL/GenBank/DDBJ databases">
        <title>Plant Genome Project.</title>
        <authorList>
            <person name="Zhang R.-G."/>
        </authorList>
    </citation>
    <scope>NUCLEOTIDE SEQUENCE [LARGE SCALE GENOMIC DNA]</scope>
    <source>
        <tissue evidence="11">Rhizome</tissue>
    </source>
</reference>
<keyword evidence="7" id="KW-0812">Transmembrane</keyword>
<dbReference type="SMART" id="SM00154">
    <property type="entry name" value="ZnF_AN1"/>
    <property type="match status" value="1"/>
</dbReference>
<dbReference type="Proteomes" id="UP000734854">
    <property type="component" value="Unassembled WGS sequence"/>
</dbReference>
<dbReference type="PROSITE" id="PS50011">
    <property type="entry name" value="PROTEIN_KINASE_DOM"/>
    <property type="match status" value="1"/>
</dbReference>
<dbReference type="PANTHER" id="PTHR48055">
    <property type="entry name" value="LEUCINE-RICH REPEAT RECEPTOR PROTEIN KINASE EMS1"/>
    <property type="match status" value="1"/>
</dbReference>
<dbReference type="AlphaFoldDB" id="A0A8J5GHQ0"/>
<dbReference type="Pfam" id="PF07714">
    <property type="entry name" value="PK_Tyr_Ser-Thr"/>
    <property type="match status" value="1"/>
</dbReference>
<dbReference type="InterPro" id="IPR035896">
    <property type="entry name" value="AN1-like_Znf"/>
</dbReference>
<feature type="domain" description="Protein kinase" evidence="8">
    <location>
        <begin position="217"/>
        <end position="447"/>
    </location>
</feature>
<dbReference type="GO" id="GO:0004672">
    <property type="term" value="F:protein kinase activity"/>
    <property type="evidence" value="ECO:0007669"/>
    <property type="project" value="InterPro"/>
</dbReference>
<keyword evidence="12" id="KW-1185">Reference proteome</keyword>
<sequence length="447" mass="49895">MEEVPEIDLGFRMCTNCGLHGSSATEGLCFKCYCARFKAEHAGSASSSSASPSMAVVDDFSESAAATVVAWRRKPKRCHMCRKKVGLLGFRCRCGETYCGQHRHPEFHTCTIDYNLTGRKRIKCENPLPDPQNLVDVEERRNRSKFPLSSCIWIAVGSIVVIVILTLIVSWRLFKKKHPPNPSISDEETATSKVLVFKEPGCRKMSVREIYAATNDLNALNFIGEGVAGKVYKGLLSNGCHVAIKHIKDGYGETFMREVASMSHIRHPNLVALLGFCKEEDECFLVYELSTNGNLSEWLFGKDKTLSWTQRLEIAIGSACGLWFLHTYPEGCIVHRDVKPTNILLGADFEAKLSDFGLSKVVDLGASFVSSEVRGTFGYVDPEYRQNHRVNAAGDVYSFGIVLLQLLSGKRAINMNLKKPMPLSKMVISNSFNLLLYMLYSMINLLF</sequence>
<comment type="caution">
    <text evidence="11">The sequence shown here is derived from an EMBL/GenBank/DDBJ whole genome shotgun (WGS) entry which is preliminary data.</text>
</comment>
<dbReference type="Pfam" id="PF01428">
    <property type="entry name" value="zf-AN1"/>
    <property type="match status" value="1"/>
</dbReference>
<protein>
    <submittedName>
        <fullName evidence="11">Uncharacterized protein</fullName>
    </submittedName>
</protein>
<keyword evidence="5" id="KW-0346">Stress response</keyword>
<feature type="transmembrane region" description="Helical" evidence="7">
    <location>
        <begin position="427"/>
        <end position="446"/>
    </location>
</feature>
<keyword evidence="3 6" id="KW-0863">Zinc-finger</keyword>
<dbReference type="InterPro" id="IPR000719">
    <property type="entry name" value="Prot_kinase_dom"/>
</dbReference>